<sequence length="303" mass="36319">MMDKRGPTRLLMEGMVDAVTGQRYFLGSLILFKFSEDNIHYVRGLVRAEKKSVGFNQLLKMNNQKDVIGLQETNIGLVDDVWIEKYGRRVSDDDMKFSKLDRFLLNEEFSNMWGNLSVVALDRKLPDHCPIGIKDVDLNFRPRPFRVFNIWLEEPHIGQVVEGAWNKEVKNRRPDCRFRDKLKNVKEELRKWSKERFGALKEKIEVLKKEVMRWELETENRSLNEKERVDWLGARKLWMEKDNDHSSMLLQKARVLQRLEDRWRWMLHEGWNFTMKELSRLVEEKILRLESDTQKTLWNKLVP</sequence>
<reference evidence="1" key="1">
    <citation type="journal article" date="2022" name="Int. J. Mol. Sci.">
        <title>Draft Genome of Tanacetum Coccineum: Genomic Comparison of Closely Related Tanacetum-Family Plants.</title>
        <authorList>
            <person name="Yamashiro T."/>
            <person name="Shiraishi A."/>
            <person name="Nakayama K."/>
            <person name="Satake H."/>
        </authorList>
    </citation>
    <scope>NUCLEOTIDE SEQUENCE</scope>
</reference>
<organism evidence="1 2">
    <name type="scientific">Tanacetum coccineum</name>
    <dbReference type="NCBI Taxonomy" id="301880"/>
    <lineage>
        <taxon>Eukaryota</taxon>
        <taxon>Viridiplantae</taxon>
        <taxon>Streptophyta</taxon>
        <taxon>Embryophyta</taxon>
        <taxon>Tracheophyta</taxon>
        <taxon>Spermatophyta</taxon>
        <taxon>Magnoliopsida</taxon>
        <taxon>eudicotyledons</taxon>
        <taxon>Gunneridae</taxon>
        <taxon>Pentapetalae</taxon>
        <taxon>asterids</taxon>
        <taxon>campanulids</taxon>
        <taxon>Asterales</taxon>
        <taxon>Asteraceae</taxon>
        <taxon>Asteroideae</taxon>
        <taxon>Anthemideae</taxon>
        <taxon>Anthemidinae</taxon>
        <taxon>Tanacetum</taxon>
    </lineage>
</organism>
<evidence type="ECO:0000313" key="1">
    <source>
        <dbReference type="EMBL" id="GJS56701.1"/>
    </source>
</evidence>
<proteinExistence type="predicted"/>
<reference evidence="1" key="2">
    <citation type="submission" date="2022-01" db="EMBL/GenBank/DDBJ databases">
        <authorList>
            <person name="Yamashiro T."/>
            <person name="Shiraishi A."/>
            <person name="Satake H."/>
            <person name="Nakayama K."/>
        </authorList>
    </citation>
    <scope>NUCLEOTIDE SEQUENCE</scope>
</reference>
<comment type="caution">
    <text evidence="1">The sequence shown here is derived from an EMBL/GenBank/DDBJ whole genome shotgun (WGS) entry which is preliminary data.</text>
</comment>
<dbReference type="PANTHER" id="PTHR33710">
    <property type="entry name" value="BNAC02G09200D PROTEIN"/>
    <property type="match status" value="1"/>
</dbReference>
<evidence type="ECO:0000313" key="2">
    <source>
        <dbReference type="Proteomes" id="UP001151760"/>
    </source>
</evidence>
<dbReference type="PANTHER" id="PTHR33710:SF64">
    <property type="entry name" value="ENDONUCLEASE_EXONUCLEASE_PHOSPHATASE DOMAIN-CONTAINING PROTEIN"/>
    <property type="match status" value="1"/>
</dbReference>
<protein>
    <submittedName>
        <fullName evidence="1">Uncharacterized protein</fullName>
    </submittedName>
</protein>
<keyword evidence="2" id="KW-1185">Reference proteome</keyword>
<name>A0ABQ4WVL3_9ASTR</name>
<dbReference type="EMBL" id="BQNB010008955">
    <property type="protein sequence ID" value="GJS56701.1"/>
    <property type="molecule type" value="Genomic_DNA"/>
</dbReference>
<dbReference type="Proteomes" id="UP001151760">
    <property type="component" value="Unassembled WGS sequence"/>
</dbReference>
<accession>A0ABQ4WVL3</accession>
<gene>
    <name evidence="1" type="ORF">Tco_0651485</name>
</gene>